<evidence type="ECO:0000313" key="3">
    <source>
        <dbReference type="Proteomes" id="UP001151760"/>
    </source>
</evidence>
<comment type="caution">
    <text evidence="2">The sequence shown here is derived from an EMBL/GenBank/DDBJ whole genome shotgun (WGS) entry which is preliminary data.</text>
</comment>
<evidence type="ECO:0000256" key="1">
    <source>
        <dbReference type="SAM" id="MobiDB-lite"/>
    </source>
</evidence>
<reference evidence="2" key="1">
    <citation type="journal article" date="2022" name="Int. J. Mol. Sci.">
        <title>Draft Genome of Tanacetum Coccineum: Genomic Comparison of Closely Related Tanacetum-Family Plants.</title>
        <authorList>
            <person name="Yamashiro T."/>
            <person name="Shiraishi A."/>
            <person name="Nakayama K."/>
            <person name="Satake H."/>
        </authorList>
    </citation>
    <scope>NUCLEOTIDE SEQUENCE</scope>
</reference>
<evidence type="ECO:0000313" key="2">
    <source>
        <dbReference type="EMBL" id="GJS67542.1"/>
    </source>
</evidence>
<keyword evidence="3" id="KW-1185">Reference proteome</keyword>
<name>A0ABQ4XRV0_9ASTR</name>
<dbReference type="Proteomes" id="UP001151760">
    <property type="component" value="Unassembled WGS sequence"/>
</dbReference>
<reference evidence="2" key="2">
    <citation type="submission" date="2022-01" db="EMBL/GenBank/DDBJ databases">
        <authorList>
            <person name="Yamashiro T."/>
            <person name="Shiraishi A."/>
            <person name="Satake H."/>
            <person name="Nakayama K."/>
        </authorList>
    </citation>
    <scope>NUCLEOTIDE SEQUENCE</scope>
</reference>
<dbReference type="EMBL" id="BQNB010009725">
    <property type="protein sequence ID" value="GJS67542.1"/>
    <property type="molecule type" value="Genomic_DNA"/>
</dbReference>
<proteinExistence type="predicted"/>
<sequence length="256" mass="29132">MLKFTIKSTDKAALNEYDQKSALYQTMNANKSFNRNPANHRLYHALKEVLIEDENVMDKGVADTVQDYKRKHDDDEDDDDEDPPAGPNQCKKTKKRRTKESKSCKKPSTTKETPKGKAPSKGSKTGKSTSAKEPVEEPTAEVVMDDVFTQPPRPPTPDPKWNKHQVVLGQTGQPWFNQMVSARKDPLTFDDPMATPIDFSNIKLEYHFQDYFNALTDRLDWNNPKGDCYPFDLSKPLPLQGHPGHLTIPADYFFNT</sequence>
<feature type="region of interest" description="Disordered" evidence="1">
    <location>
        <begin position="69"/>
        <end position="160"/>
    </location>
</feature>
<protein>
    <submittedName>
        <fullName evidence="2">Uncharacterized protein</fullName>
    </submittedName>
</protein>
<organism evidence="2 3">
    <name type="scientific">Tanacetum coccineum</name>
    <dbReference type="NCBI Taxonomy" id="301880"/>
    <lineage>
        <taxon>Eukaryota</taxon>
        <taxon>Viridiplantae</taxon>
        <taxon>Streptophyta</taxon>
        <taxon>Embryophyta</taxon>
        <taxon>Tracheophyta</taxon>
        <taxon>Spermatophyta</taxon>
        <taxon>Magnoliopsida</taxon>
        <taxon>eudicotyledons</taxon>
        <taxon>Gunneridae</taxon>
        <taxon>Pentapetalae</taxon>
        <taxon>asterids</taxon>
        <taxon>campanulids</taxon>
        <taxon>Asterales</taxon>
        <taxon>Asteraceae</taxon>
        <taxon>Asteroideae</taxon>
        <taxon>Anthemideae</taxon>
        <taxon>Anthemidinae</taxon>
        <taxon>Tanacetum</taxon>
    </lineage>
</organism>
<accession>A0ABQ4XRV0</accession>
<gene>
    <name evidence="2" type="ORF">Tco_0682106</name>
</gene>
<feature type="compositionally biased region" description="Acidic residues" evidence="1">
    <location>
        <begin position="74"/>
        <end position="83"/>
    </location>
</feature>
<feature type="compositionally biased region" description="Low complexity" evidence="1">
    <location>
        <begin position="116"/>
        <end position="132"/>
    </location>
</feature>